<dbReference type="GO" id="GO:0005737">
    <property type="term" value="C:cytoplasm"/>
    <property type="evidence" value="ECO:0007669"/>
    <property type="project" value="UniProtKB-SubCell"/>
</dbReference>
<feature type="compositionally biased region" description="Low complexity" evidence="5">
    <location>
        <begin position="135"/>
        <end position="146"/>
    </location>
</feature>
<dbReference type="InterPro" id="IPR035437">
    <property type="entry name" value="SNase_OB-fold_sf"/>
</dbReference>
<sequence>MATSLNAQKFNKVSIILKSLITRYNKYGGIALSILCEEYKEQEQEELPFLALGYSSLKELLDDVEDVHVGRIDNYNDWYATTTTPTPPTPHYGRSRSHSSVLQEKTPSLQTVSSNPLAQKKVHVYLPDNVKKSESTTPPSKNSSTKSDTEVRKPADVPSLGSRHSSKKNSSRNRASSLSPSNRVKVPIADTEKKQTLPSSPPPPPPPSAVYKSGKPIPPLKVRIQKIIEYSNTLETSTTTTTTTTTVDNDPRKEVESLAEKLKLPKPIYKSGAALGLHENYSVLSLGPGYKFYSYPDGASSEEEAQVIVAKKAIIKLREVIAENDEKLPISDETIARRIIKIVKTHLNGIKEDSIPNDYKIEYNESLPDHWTEILVSLNNDNCIEIIDDSFVGRLIIEKKEESVRTSPHSLVLPTILKDRRWAVKVTGVEDTIQVWGRVIEPPYMELLESLEKDMKDHSCVMKPAEQVYPFHYYVVKSCRVKSCDAWHRVQVENIATFNCIKQAYIFFIDIGDRKWIDCELLFSMLPQFYGIAAQAIKMRISGVQDFASCKKVTEIAHEILHDKLLYIEVLDEAVDSSGIHHITGVFFGKSSDKDINLNNEIIKNIKNFCLKSPFVEKKNLKVLLSSVDDDGKIFVKSMSEALDIYQIILDIVVEEKLTDGITRELQVENLKIFKNEIYEGKLFLIKLNKNWIRVKILEILGRGSFKFLAIDAGYTFEINKPELINLAKLSTFLNKWPQQAIQVKLNNIGELNTEIIERLKKSMKKNEVFTCRVIKSGKIPSVVLFERTFGTIIN</sequence>
<evidence type="ECO:0000256" key="2">
    <source>
        <dbReference type="ARBA" id="ARBA00022490"/>
    </source>
</evidence>
<keyword evidence="4" id="KW-0221">Differentiation</keyword>
<protein>
    <recommendedName>
        <fullName evidence="6">HTH OST-type domain-containing protein</fullName>
    </recommendedName>
</protein>
<dbReference type="Gene3D" id="2.30.30.140">
    <property type="match status" value="2"/>
</dbReference>
<organism evidence="7 8">
    <name type="scientific">Aphidius gifuensis</name>
    <name type="common">Parasitoid wasp</name>
    <dbReference type="NCBI Taxonomy" id="684658"/>
    <lineage>
        <taxon>Eukaryota</taxon>
        <taxon>Metazoa</taxon>
        <taxon>Ecdysozoa</taxon>
        <taxon>Arthropoda</taxon>
        <taxon>Hexapoda</taxon>
        <taxon>Insecta</taxon>
        <taxon>Pterygota</taxon>
        <taxon>Neoptera</taxon>
        <taxon>Endopterygota</taxon>
        <taxon>Hymenoptera</taxon>
        <taxon>Apocrita</taxon>
        <taxon>Ichneumonoidea</taxon>
        <taxon>Braconidae</taxon>
        <taxon>Aphidiinae</taxon>
        <taxon>Aphidius</taxon>
    </lineage>
</organism>
<dbReference type="Pfam" id="PF12872">
    <property type="entry name" value="OST-HTH"/>
    <property type="match status" value="1"/>
</dbReference>
<evidence type="ECO:0000256" key="1">
    <source>
        <dbReference type="ARBA" id="ARBA00004496"/>
    </source>
</evidence>
<dbReference type="Proteomes" id="UP000639338">
    <property type="component" value="Unassembled WGS sequence"/>
</dbReference>
<comment type="caution">
    <text evidence="7">The sequence shown here is derived from an EMBL/GenBank/DDBJ whole genome shotgun (WGS) entry which is preliminary data.</text>
</comment>
<dbReference type="GO" id="GO:0007283">
    <property type="term" value="P:spermatogenesis"/>
    <property type="evidence" value="ECO:0007669"/>
    <property type="project" value="UniProtKB-KW"/>
</dbReference>
<comment type="subcellular location">
    <subcellularLocation>
        <location evidence="1">Cytoplasm</location>
    </subcellularLocation>
</comment>
<dbReference type="AlphaFoldDB" id="A0A834Y0Q2"/>
<dbReference type="EMBL" id="JACMRX010000001">
    <property type="protein sequence ID" value="KAF7996461.1"/>
    <property type="molecule type" value="Genomic_DNA"/>
</dbReference>
<dbReference type="PROSITE" id="PS51644">
    <property type="entry name" value="HTH_OST"/>
    <property type="match status" value="1"/>
</dbReference>
<evidence type="ECO:0000256" key="4">
    <source>
        <dbReference type="ARBA" id="ARBA00022871"/>
    </source>
</evidence>
<gene>
    <name evidence="7" type="ORF">HCN44_002093</name>
</gene>
<name>A0A834Y0Q2_APHGI</name>
<keyword evidence="4" id="KW-0744">Spermatogenesis</keyword>
<evidence type="ECO:0000256" key="5">
    <source>
        <dbReference type="SAM" id="MobiDB-lite"/>
    </source>
</evidence>
<dbReference type="OrthoDB" id="10034606at2759"/>
<reference evidence="7 8" key="1">
    <citation type="submission" date="2020-08" db="EMBL/GenBank/DDBJ databases">
        <title>Aphidius gifuensis genome sequencing and assembly.</title>
        <authorList>
            <person name="Du Z."/>
        </authorList>
    </citation>
    <scope>NUCLEOTIDE SEQUENCE [LARGE SCALE GENOMIC DNA]</scope>
    <source>
        <strain evidence="7">YNYX2018</strain>
        <tissue evidence="7">Adults</tissue>
    </source>
</reference>
<accession>A0A834Y0Q2</accession>
<proteinExistence type="predicted"/>
<feature type="compositionally biased region" description="Pro residues" evidence="5">
    <location>
        <begin position="199"/>
        <end position="208"/>
    </location>
</feature>
<dbReference type="InterPro" id="IPR002999">
    <property type="entry name" value="Tudor"/>
</dbReference>
<dbReference type="InterPro" id="IPR025605">
    <property type="entry name" value="OST-HTH/LOTUS_dom"/>
</dbReference>
<dbReference type="Gene3D" id="3.30.420.610">
    <property type="entry name" value="LOTUS domain-like"/>
    <property type="match status" value="1"/>
</dbReference>
<dbReference type="Pfam" id="PF00567">
    <property type="entry name" value="TUDOR"/>
    <property type="match status" value="2"/>
</dbReference>
<evidence type="ECO:0000313" key="7">
    <source>
        <dbReference type="EMBL" id="KAF7996461.1"/>
    </source>
</evidence>
<feature type="domain" description="HTH OST-type" evidence="6">
    <location>
        <begin position="9"/>
        <end position="84"/>
    </location>
</feature>
<evidence type="ECO:0000313" key="8">
    <source>
        <dbReference type="Proteomes" id="UP000639338"/>
    </source>
</evidence>
<evidence type="ECO:0000259" key="6">
    <source>
        <dbReference type="PROSITE" id="PS51644"/>
    </source>
</evidence>
<dbReference type="Gene3D" id="2.40.50.90">
    <property type="match status" value="2"/>
</dbReference>
<keyword evidence="3" id="KW-0677">Repeat</keyword>
<feature type="region of interest" description="Disordered" evidence="5">
    <location>
        <begin position="77"/>
        <end position="216"/>
    </location>
</feature>
<dbReference type="InterPro" id="IPR041966">
    <property type="entry name" value="LOTUS-like"/>
</dbReference>
<keyword evidence="2" id="KW-0963">Cytoplasm</keyword>
<keyword evidence="8" id="KW-1185">Reference proteome</keyword>
<dbReference type="SUPFAM" id="SSF63748">
    <property type="entry name" value="Tudor/PWWP/MBT"/>
    <property type="match status" value="2"/>
</dbReference>
<feature type="compositionally biased region" description="Polar residues" evidence="5">
    <location>
        <begin position="98"/>
        <end position="117"/>
    </location>
</feature>
<evidence type="ECO:0000256" key="3">
    <source>
        <dbReference type="ARBA" id="ARBA00022737"/>
    </source>
</evidence>
<dbReference type="GO" id="GO:0030154">
    <property type="term" value="P:cell differentiation"/>
    <property type="evidence" value="ECO:0007669"/>
    <property type="project" value="UniProtKB-ARBA"/>
</dbReference>
<feature type="compositionally biased region" description="Low complexity" evidence="5">
    <location>
        <begin position="172"/>
        <end position="183"/>
    </location>
</feature>